<evidence type="ECO:0000313" key="1">
    <source>
        <dbReference type="EMBL" id="VDM84893.1"/>
    </source>
</evidence>
<evidence type="ECO:0000313" key="2">
    <source>
        <dbReference type="Proteomes" id="UP000270094"/>
    </source>
</evidence>
<reference evidence="1 2" key="1">
    <citation type="submission" date="2018-11" db="EMBL/GenBank/DDBJ databases">
        <authorList>
            <consortium name="Pathogen Informatics"/>
        </authorList>
    </citation>
    <scope>NUCLEOTIDE SEQUENCE [LARGE SCALE GENOMIC DNA]</scope>
</reference>
<proteinExistence type="predicted"/>
<accession>A0A3P7JUU3</accession>
<gene>
    <name evidence="1" type="ORF">SVUK_LOCUS19891</name>
</gene>
<dbReference type="OrthoDB" id="550424at2759"/>
<protein>
    <submittedName>
        <fullName evidence="1">Uncharacterized protein</fullName>
    </submittedName>
</protein>
<dbReference type="AlphaFoldDB" id="A0A3P7JUU3"/>
<dbReference type="Proteomes" id="UP000270094">
    <property type="component" value="Unassembled WGS sequence"/>
</dbReference>
<organism evidence="1 2">
    <name type="scientific">Strongylus vulgaris</name>
    <name type="common">Blood worm</name>
    <dbReference type="NCBI Taxonomy" id="40348"/>
    <lineage>
        <taxon>Eukaryota</taxon>
        <taxon>Metazoa</taxon>
        <taxon>Ecdysozoa</taxon>
        <taxon>Nematoda</taxon>
        <taxon>Chromadorea</taxon>
        <taxon>Rhabditida</taxon>
        <taxon>Rhabditina</taxon>
        <taxon>Rhabditomorpha</taxon>
        <taxon>Strongyloidea</taxon>
        <taxon>Strongylidae</taxon>
        <taxon>Strongylus</taxon>
    </lineage>
</organism>
<name>A0A3P7JUU3_STRVU</name>
<keyword evidence="2" id="KW-1185">Reference proteome</keyword>
<sequence>MTKVEKKRYREVAPVENSIIHSMCLICSLEEVLIFPINSKAFYSGACVPYLWLYLGRRQRERGVRPTVHQLKVSLEQLYNGFSKKLKVCFHS</sequence>
<dbReference type="EMBL" id="UYYB01134206">
    <property type="protein sequence ID" value="VDM84893.1"/>
    <property type="molecule type" value="Genomic_DNA"/>
</dbReference>